<dbReference type="OrthoDB" id="432970at2759"/>
<evidence type="ECO:0000256" key="1">
    <source>
        <dbReference type="ARBA" id="ARBA00022723"/>
    </source>
</evidence>
<reference evidence="7 8" key="1">
    <citation type="submission" date="2016-07" db="EMBL/GenBank/DDBJ databases">
        <title>Pervasive Adenine N6-methylation of Active Genes in Fungi.</title>
        <authorList>
            <consortium name="DOE Joint Genome Institute"/>
            <person name="Mondo S.J."/>
            <person name="Dannebaum R.O."/>
            <person name="Kuo R.C."/>
            <person name="Labutti K."/>
            <person name="Haridas S."/>
            <person name="Kuo A."/>
            <person name="Salamov A."/>
            <person name="Ahrendt S.R."/>
            <person name="Lipzen A."/>
            <person name="Sullivan W."/>
            <person name="Andreopoulos W.B."/>
            <person name="Clum A."/>
            <person name="Lindquist E."/>
            <person name="Daum C."/>
            <person name="Ramamoorthy G.K."/>
            <person name="Gryganskyi A."/>
            <person name="Culley D."/>
            <person name="Magnuson J.K."/>
            <person name="James T.Y."/>
            <person name="O'Malley M.A."/>
            <person name="Stajich J.E."/>
            <person name="Spatafora J.W."/>
            <person name="Visel A."/>
            <person name="Grigoriev I.V."/>
        </authorList>
    </citation>
    <scope>NUCLEOTIDE SEQUENCE [LARGE SCALE GENOMIC DNA]</scope>
    <source>
        <strain evidence="7 8">62-1032</strain>
    </source>
</reference>
<feature type="compositionally biased region" description="Basic and acidic residues" evidence="5">
    <location>
        <begin position="482"/>
        <end position="496"/>
    </location>
</feature>
<feature type="domain" description="MYND-type" evidence="6">
    <location>
        <begin position="22"/>
        <end position="61"/>
    </location>
</feature>
<sequence length="507" mass="57046">MFNLDSITKQLRQMGQPSGPRCDNCLGPSIDGWKRCTGCEESRYCSKACAKAHWPSHKNRCKNTKRFNDDREAHALESPQFVARYDALKKLADVLALEVAEAACYAFRFGYPDEASTTTHGLLLAFSFDPQPTEIREQFGLIAASVNGKQDTIARVCVGNLGLQKNLAEMFCGSPDHSEARRAETHQRSLPVLFVTQDKGTSDINAVLVFSVNIDANFEPVNRPLPPRFDDWTLLLRSSISRPPHRNAVDLKLGPRYYQALYGTLACGSSEAYLEYCLKQRTKAYDDGSLTFDVDEFAMMNQQAVVACGAPAEDAQAILDQWAKRKQLNAKKNARKNAKAKERKRLDREALDALPPLNYLRAWLWTHFFRHPIVVLAFAGQDPGDEIPGFYVHQGNSIFDNSKMDDKACRRVYEMVQVIPEFAETRPADTTERLSFLLSAPVADLPALIKQWVDDETDRFKARIEGRTQELDTAASKRANQHVKEQTKPTTEGGEKRIWLPVIATNP</sequence>
<dbReference type="Gene3D" id="6.10.140.2220">
    <property type="match status" value="1"/>
</dbReference>
<dbReference type="GO" id="GO:0008270">
    <property type="term" value="F:zinc ion binding"/>
    <property type="evidence" value="ECO:0007669"/>
    <property type="project" value="UniProtKB-KW"/>
</dbReference>
<dbReference type="PROSITE" id="PS50865">
    <property type="entry name" value="ZF_MYND_2"/>
    <property type="match status" value="1"/>
</dbReference>
<dbReference type="PROSITE" id="PS01360">
    <property type="entry name" value="ZF_MYND_1"/>
    <property type="match status" value="1"/>
</dbReference>
<feature type="region of interest" description="Disordered" evidence="5">
    <location>
        <begin position="472"/>
        <end position="496"/>
    </location>
</feature>
<keyword evidence="3" id="KW-0862">Zinc</keyword>
<evidence type="ECO:0000256" key="3">
    <source>
        <dbReference type="ARBA" id="ARBA00022833"/>
    </source>
</evidence>
<dbReference type="SUPFAM" id="SSF144232">
    <property type="entry name" value="HIT/MYND zinc finger-like"/>
    <property type="match status" value="1"/>
</dbReference>
<evidence type="ECO:0000313" key="8">
    <source>
        <dbReference type="Proteomes" id="UP000193467"/>
    </source>
</evidence>
<organism evidence="7 8">
    <name type="scientific">Leucosporidium creatinivorum</name>
    <dbReference type="NCBI Taxonomy" id="106004"/>
    <lineage>
        <taxon>Eukaryota</taxon>
        <taxon>Fungi</taxon>
        <taxon>Dikarya</taxon>
        <taxon>Basidiomycota</taxon>
        <taxon>Pucciniomycotina</taxon>
        <taxon>Microbotryomycetes</taxon>
        <taxon>Leucosporidiales</taxon>
        <taxon>Leucosporidium</taxon>
    </lineage>
</organism>
<dbReference type="AlphaFoldDB" id="A0A1Y2END7"/>
<accession>A0A1Y2END7</accession>
<evidence type="ECO:0000313" key="7">
    <source>
        <dbReference type="EMBL" id="ORY72746.1"/>
    </source>
</evidence>
<dbReference type="EMBL" id="MCGR01000050">
    <property type="protein sequence ID" value="ORY72746.1"/>
    <property type="molecule type" value="Genomic_DNA"/>
</dbReference>
<comment type="caution">
    <text evidence="7">The sequence shown here is derived from an EMBL/GenBank/DDBJ whole genome shotgun (WGS) entry which is preliminary data.</text>
</comment>
<dbReference type="Pfam" id="PF01753">
    <property type="entry name" value="zf-MYND"/>
    <property type="match status" value="1"/>
</dbReference>
<gene>
    <name evidence="7" type="ORF">BCR35DRAFT_307521</name>
</gene>
<name>A0A1Y2END7_9BASI</name>
<keyword evidence="8" id="KW-1185">Reference proteome</keyword>
<protein>
    <recommendedName>
        <fullName evidence="6">MYND-type domain-containing protein</fullName>
    </recommendedName>
</protein>
<evidence type="ECO:0000256" key="4">
    <source>
        <dbReference type="PROSITE-ProRule" id="PRU00134"/>
    </source>
</evidence>
<evidence type="ECO:0000256" key="2">
    <source>
        <dbReference type="ARBA" id="ARBA00022771"/>
    </source>
</evidence>
<dbReference type="InterPro" id="IPR002893">
    <property type="entry name" value="Znf_MYND"/>
</dbReference>
<keyword evidence="2 4" id="KW-0863">Zinc-finger</keyword>
<evidence type="ECO:0000256" key="5">
    <source>
        <dbReference type="SAM" id="MobiDB-lite"/>
    </source>
</evidence>
<dbReference type="Proteomes" id="UP000193467">
    <property type="component" value="Unassembled WGS sequence"/>
</dbReference>
<dbReference type="InParanoid" id="A0A1Y2END7"/>
<evidence type="ECO:0000259" key="6">
    <source>
        <dbReference type="PROSITE" id="PS50865"/>
    </source>
</evidence>
<keyword evidence="1" id="KW-0479">Metal-binding</keyword>
<proteinExistence type="predicted"/>